<reference evidence="1" key="1">
    <citation type="submission" date="2021-03" db="EMBL/GenBank/DDBJ databases">
        <title>Evolutionary innovations through gain and loss of genes in the ectomycorrhizal Boletales.</title>
        <authorList>
            <person name="Wu G."/>
            <person name="Miyauchi S."/>
            <person name="Morin E."/>
            <person name="Yang Z.-L."/>
            <person name="Xu J."/>
            <person name="Martin F.M."/>
        </authorList>
    </citation>
    <scope>NUCLEOTIDE SEQUENCE</scope>
    <source>
        <strain evidence="1">BR01</strain>
    </source>
</reference>
<evidence type="ECO:0000313" key="1">
    <source>
        <dbReference type="EMBL" id="KAG6372127.1"/>
    </source>
</evidence>
<gene>
    <name evidence="1" type="ORF">JVT61DRAFT_7906</name>
</gene>
<name>A0A8I2YI73_9AGAM</name>
<dbReference type="Proteomes" id="UP000683000">
    <property type="component" value="Unassembled WGS sequence"/>
</dbReference>
<dbReference type="EMBL" id="JAGFBS010000029">
    <property type="protein sequence ID" value="KAG6372127.1"/>
    <property type="molecule type" value="Genomic_DNA"/>
</dbReference>
<dbReference type="AlphaFoldDB" id="A0A8I2YI73"/>
<protein>
    <submittedName>
        <fullName evidence="1">Uncharacterized protein</fullName>
    </submittedName>
</protein>
<keyword evidence="2" id="KW-1185">Reference proteome</keyword>
<evidence type="ECO:0000313" key="2">
    <source>
        <dbReference type="Proteomes" id="UP000683000"/>
    </source>
</evidence>
<comment type="caution">
    <text evidence="1">The sequence shown here is derived from an EMBL/GenBank/DDBJ whole genome shotgun (WGS) entry which is preliminary data.</text>
</comment>
<proteinExistence type="predicted"/>
<accession>A0A8I2YI73</accession>
<organism evidence="1 2">
    <name type="scientific">Boletus reticuloceps</name>
    <dbReference type="NCBI Taxonomy" id="495285"/>
    <lineage>
        <taxon>Eukaryota</taxon>
        <taxon>Fungi</taxon>
        <taxon>Dikarya</taxon>
        <taxon>Basidiomycota</taxon>
        <taxon>Agaricomycotina</taxon>
        <taxon>Agaricomycetes</taxon>
        <taxon>Agaricomycetidae</taxon>
        <taxon>Boletales</taxon>
        <taxon>Boletineae</taxon>
        <taxon>Boletaceae</taxon>
        <taxon>Boletoideae</taxon>
        <taxon>Boletus</taxon>
    </lineage>
</organism>
<sequence length="68" mass="7847">MLFQLFNDTQTFHSDLKKEVAKNLRVNYNIQPPLNAVLETERQTEIKKQAHQLLSTAAYLWGDVDSNA</sequence>
<dbReference type="OrthoDB" id="2646753at2759"/>